<keyword evidence="3" id="KW-1185">Reference proteome</keyword>
<evidence type="ECO:0000313" key="3">
    <source>
        <dbReference type="Proteomes" id="UP000663829"/>
    </source>
</evidence>
<dbReference type="EMBL" id="CAJOBC010030845">
    <property type="protein sequence ID" value="CAF4089399.1"/>
    <property type="molecule type" value="Genomic_DNA"/>
</dbReference>
<organism evidence="1 3">
    <name type="scientific">Didymodactylos carnosus</name>
    <dbReference type="NCBI Taxonomy" id="1234261"/>
    <lineage>
        <taxon>Eukaryota</taxon>
        <taxon>Metazoa</taxon>
        <taxon>Spiralia</taxon>
        <taxon>Gnathifera</taxon>
        <taxon>Rotifera</taxon>
        <taxon>Eurotatoria</taxon>
        <taxon>Bdelloidea</taxon>
        <taxon>Philodinida</taxon>
        <taxon>Philodinidae</taxon>
        <taxon>Didymodactylos</taxon>
    </lineage>
</organism>
<evidence type="ECO:0000313" key="2">
    <source>
        <dbReference type="EMBL" id="CAF4089399.1"/>
    </source>
</evidence>
<reference evidence="1" key="1">
    <citation type="submission" date="2021-02" db="EMBL/GenBank/DDBJ databases">
        <authorList>
            <person name="Nowell W R."/>
        </authorList>
    </citation>
    <scope>NUCLEOTIDE SEQUENCE</scope>
</reference>
<evidence type="ECO:0008006" key="4">
    <source>
        <dbReference type="Google" id="ProtNLM"/>
    </source>
</evidence>
<gene>
    <name evidence="1" type="ORF">GPM918_LOCUS27850</name>
    <name evidence="2" type="ORF">SRO942_LOCUS28255</name>
</gene>
<comment type="caution">
    <text evidence="1">The sequence shown here is derived from an EMBL/GenBank/DDBJ whole genome shotgun (WGS) entry which is preliminary data.</text>
</comment>
<dbReference type="EMBL" id="CAJNOQ010011886">
    <property type="protein sequence ID" value="CAF1287232.1"/>
    <property type="molecule type" value="Genomic_DNA"/>
</dbReference>
<sequence>MDRNALRSLRQDKLIVITWPDKVPKRLANNKKHTMESNKKLTNYLANQLRTQSIAQTKTMENTKYLHCKLFGIKRNFLYKLVKLNEQTEFLKKCKVESLIPKGFRIKPPGFHGKGVMNICNETSNKLINNTIRNESMGCSLSPLLADLVMNYYIDKNWNHQEFPVSMLSGYVDDLIVVSELMENV</sequence>
<dbReference type="AlphaFoldDB" id="A0A815CQK1"/>
<accession>A0A815CQK1</accession>
<protein>
    <recommendedName>
        <fullName evidence="4">Reverse transcriptase domain-containing protein</fullName>
    </recommendedName>
</protein>
<dbReference type="Proteomes" id="UP000681722">
    <property type="component" value="Unassembled WGS sequence"/>
</dbReference>
<name>A0A815CQK1_9BILA</name>
<proteinExistence type="predicted"/>
<evidence type="ECO:0000313" key="1">
    <source>
        <dbReference type="EMBL" id="CAF1287232.1"/>
    </source>
</evidence>
<dbReference type="Proteomes" id="UP000663829">
    <property type="component" value="Unassembled WGS sequence"/>
</dbReference>